<evidence type="ECO:0000313" key="1">
    <source>
        <dbReference type="EMBL" id="GCA64361.1"/>
    </source>
</evidence>
<keyword evidence="2" id="KW-1185">Reference proteome</keyword>
<comment type="caution">
    <text evidence="1">The sequence shown here is derived from an EMBL/GenBank/DDBJ whole genome shotgun (WGS) entry which is preliminary data.</text>
</comment>
<proteinExistence type="predicted"/>
<protein>
    <submittedName>
        <fullName evidence="1">Uncharacterized protein</fullName>
    </submittedName>
</protein>
<reference evidence="1 2" key="1">
    <citation type="journal article" date="2018" name="PLoS ONE">
        <title>The draft genome of Kipferlia bialata reveals reductive genome evolution in fornicate parasites.</title>
        <authorList>
            <person name="Tanifuji G."/>
            <person name="Takabayashi S."/>
            <person name="Kume K."/>
            <person name="Takagi M."/>
            <person name="Nakayama T."/>
            <person name="Kamikawa R."/>
            <person name="Inagaki Y."/>
            <person name="Hashimoto T."/>
        </authorList>
    </citation>
    <scope>NUCLEOTIDE SEQUENCE [LARGE SCALE GENOMIC DNA]</scope>
    <source>
        <strain evidence="1">NY0173</strain>
    </source>
</reference>
<evidence type="ECO:0000313" key="2">
    <source>
        <dbReference type="Proteomes" id="UP000265618"/>
    </source>
</evidence>
<accession>A0A391NSS4</accession>
<feature type="non-terminal residue" evidence="1">
    <location>
        <position position="169"/>
    </location>
</feature>
<dbReference type="AlphaFoldDB" id="A0A391NSS4"/>
<feature type="non-terminal residue" evidence="1">
    <location>
        <position position="1"/>
    </location>
</feature>
<dbReference type="EMBL" id="BDIP01007019">
    <property type="protein sequence ID" value="GCA64361.1"/>
    <property type="molecule type" value="Genomic_DNA"/>
</dbReference>
<dbReference type="Proteomes" id="UP000265618">
    <property type="component" value="Unassembled WGS sequence"/>
</dbReference>
<sequence>KMDPEFDIEAILARRLREANEYTYHDAVYHLGGALTLEEIEVPTPFDLLKTEGCNTVSTGDSTFLVPSWKKEGGVWLFSYTVSSDGSVSLDDSDLGQEIAIGQHMYPCIHQVDDGGSTEDTFLASGSVDLVVQGGRVYAHNDNVAYLVGDEPDAPPHAVHIMDLAVPGP</sequence>
<gene>
    <name evidence="1" type="ORF">KIPB_014063</name>
</gene>
<name>A0A391NSS4_9EUKA</name>
<organism evidence="1 2">
    <name type="scientific">Kipferlia bialata</name>
    <dbReference type="NCBI Taxonomy" id="797122"/>
    <lineage>
        <taxon>Eukaryota</taxon>
        <taxon>Metamonada</taxon>
        <taxon>Carpediemonas-like organisms</taxon>
        <taxon>Kipferlia</taxon>
    </lineage>
</organism>